<accession>A0ACC2V1P3</accession>
<keyword evidence="2" id="KW-1185">Reference proteome</keyword>
<protein>
    <submittedName>
        <fullName evidence="1">Uncharacterized protein</fullName>
    </submittedName>
</protein>
<comment type="caution">
    <text evidence="1">The sequence shown here is derived from an EMBL/GenBank/DDBJ whole genome shotgun (WGS) entry which is preliminary data.</text>
</comment>
<evidence type="ECO:0000313" key="1">
    <source>
        <dbReference type="EMBL" id="KAJ9093265.1"/>
    </source>
</evidence>
<sequence>MWSKKAGYLILAFFVAVLAAENVLEPKKADQHAFSKTIHFILTVILELFLPSLAAALAIADKFHWSLFLQYTLTGYLVFDVVFLSFPDDGGHENRTSKGTGWFLAVLFGIVVFVGTLINGSNLVINKSYPHRNSSSNLGSINQYGLSHKIYKITSFLVVPTGWVRVCLAPIALFGFCYDSHTGQCIAHGIMGSSFILYGFVLSLVLIVPWIRCHPDPEAKSQDFYDSCLMWLWGLVNTFTEHRWGKEPWSHGDFLHTFLGLIWWAGASAALFITRSGGKRTLIPSLLLIFTAYAMKEHGQHQEISVKVHTFFGMALASAGLTRIVEILFILKDKRCSDSGKVLAFQHLPPFCLVLAGLMFMAANEEMLTLVEGLGMNHASYILLLTSAAFLIYLWMQALLAFYLRLVGYDEDGELVQRGFSAVGEEGFELGDLSETEN</sequence>
<dbReference type="Proteomes" id="UP001241377">
    <property type="component" value="Unassembled WGS sequence"/>
</dbReference>
<evidence type="ECO:0000313" key="2">
    <source>
        <dbReference type="Proteomes" id="UP001241377"/>
    </source>
</evidence>
<proteinExistence type="predicted"/>
<organism evidence="1 2">
    <name type="scientific">Naganishia cerealis</name>
    <dbReference type="NCBI Taxonomy" id="610337"/>
    <lineage>
        <taxon>Eukaryota</taxon>
        <taxon>Fungi</taxon>
        <taxon>Dikarya</taxon>
        <taxon>Basidiomycota</taxon>
        <taxon>Agaricomycotina</taxon>
        <taxon>Tremellomycetes</taxon>
        <taxon>Filobasidiales</taxon>
        <taxon>Filobasidiaceae</taxon>
        <taxon>Naganishia</taxon>
    </lineage>
</organism>
<reference evidence="1" key="1">
    <citation type="submission" date="2023-04" db="EMBL/GenBank/DDBJ databases">
        <title>Draft Genome sequencing of Naganishia species isolated from polar environments using Oxford Nanopore Technology.</title>
        <authorList>
            <person name="Leo P."/>
            <person name="Venkateswaran K."/>
        </authorList>
    </citation>
    <scope>NUCLEOTIDE SEQUENCE</scope>
    <source>
        <strain evidence="1">MNA-CCFEE 5261</strain>
    </source>
</reference>
<name>A0ACC2V1P3_9TREE</name>
<gene>
    <name evidence="1" type="ORF">QFC19_008392</name>
</gene>
<dbReference type="EMBL" id="JASBWR010000125">
    <property type="protein sequence ID" value="KAJ9093265.1"/>
    <property type="molecule type" value="Genomic_DNA"/>
</dbReference>